<dbReference type="RefSeq" id="WP_185443763.1">
    <property type="nucleotide sequence ID" value="NZ_CP043661.1"/>
</dbReference>
<dbReference type="Gene3D" id="3.30.750.24">
    <property type="entry name" value="STAS domain"/>
    <property type="match status" value="1"/>
</dbReference>
<dbReference type="SUPFAM" id="SSF52091">
    <property type="entry name" value="SpoIIaa-like"/>
    <property type="match status" value="1"/>
</dbReference>
<feature type="compositionally biased region" description="Low complexity" evidence="1">
    <location>
        <begin position="1"/>
        <end position="15"/>
    </location>
</feature>
<proteinExistence type="predicted"/>
<protein>
    <recommendedName>
        <fullName evidence="2">STAS domain-containing protein</fullName>
    </recommendedName>
</protein>
<dbReference type="InterPro" id="IPR002645">
    <property type="entry name" value="STAS_dom"/>
</dbReference>
<dbReference type="AlphaFoldDB" id="A0A7G6X548"/>
<dbReference type="KEGG" id="kqi:F1D05_29890"/>
<dbReference type="PROSITE" id="PS50801">
    <property type="entry name" value="STAS"/>
    <property type="match status" value="1"/>
</dbReference>
<reference evidence="4" key="1">
    <citation type="submission" date="2019-09" db="EMBL/GenBank/DDBJ databases">
        <title>Antimicrobial potential of Antarctic Bacteria.</title>
        <authorList>
            <person name="Benaud N."/>
            <person name="Edwards R.J."/>
            <person name="Ferrari B.C."/>
        </authorList>
    </citation>
    <scope>NUCLEOTIDE SEQUENCE [LARGE SCALE GENOMIC DNA]</scope>
    <source>
        <strain evidence="4">SPB151</strain>
    </source>
</reference>
<keyword evidence="4" id="KW-1185">Reference proteome</keyword>
<feature type="domain" description="STAS" evidence="2">
    <location>
        <begin position="25"/>
        <end position="78"/>
    </location>
</feature>
<evidence type="ECO:0000256" key="1">
    <source>
        <dbReference type="SAM" id="MobiDB-lite"/>
    </source>
</evidence>
<dbReference type="InterPro" id="IPR036513">
    <property type="entry name" value="STAS_dom_sf"/>
</dbReference>
<evidence type="ECO:0000259" key="2">
    <source>
        <dbReference type="PROSITE" id="PS50801"/>
    </source>
</evidence>
<feature type="region of interest" description="Disordered" evidence="1">
    <location>
        <begin position="1"/>
        <end position="22"/>
    </location>
</feature>
<gene>
    <name evidence="3" type="ORF">F1D05_29890</name>
</gene>
<name>A0A7G6X548_9ACTN</name>
<evidence type="ECO:0000313" key="4">
    <source>
        <dbReference type="Proteomes" id="UP000515563"/>
    </source>
</evidence>
<dbReference type="Proteomes" id="UP000515563">
    <property type="component" value="Chromosome"/>
</dbReference>
<dbReference type="Pfam" id="PF01740">
    <property type="entry name" value="STAS"/>
    <property type="match status" value="1"/>
</dbReference>
<accession>A0A7G6X548</accession>
<evidence type="ECO:0000313" key="3">
    <source>
        <dbReference type="EMBL" id="QNE21363.1"/>
    </source>
</evidence>
<organism evidence="3 4">
    <name type="scientific">Kribbella qitaiheensis</name>
    <dbReference type="NCBI Taxonomy" id="1544730"/>
    <lineage>
        <taxon>Bacteria</taxon>
        <taxon>Bacillati</taxon>
        <taxon>Actinomycetota</taxon>
        <taxon>Actinomycetes</taxon>
        <taxon>Propionibacteriales</taxon>
        <taxon>Kribbellaceae</taxon>
        <taxon>Kribbella</taxon>
    </lineage>
</organism>
<sequence>MSTVQKQKSSSRRQSMAGRPIPRSARIGLQVADGLVRVEVAGALDAHAASVVREVLLDACDLSTGVVVLDLDAVSRLDDGASLPHLLDEAQRRCWAARCSLQVTATHPEVLAALADAGM</sequence>
<reference evidence="3 4" key="2">
    <citation type="journal article" date="2020" name="Microbiol. Resour. Announc.">
        <title>Antarctic desert soil bacteria exhibit high novel natural product potential, evaluated through long-read genome sequencing and comparative genomics.</title>
        <authorList>
            <person name="Benaud N."/>
            <person name="Edwards R.J."/>
            <person name="Amos T.G."/>
            <person name="D'Agostino P.M."/>
            <person name="Gutierrez-Chavez C."/>
            <person name="Montgomery K."/>
            <person name="Nicetic I."/>
            <person name="Ferrari B.C."/>
        </authorList>
    </citation>
    <scope>NUCLEOTIDE SEQUENCE [LARGE SCALE GENOMIC DNA]</scope>
    <source>
        <strain evidence="3 4">SPB151</strain>
    </source>
</reference>
<dbReference type="EMBL" id="CP043661">
    <property type="protein sequence ID" value="QNE21363.1"/>
    <property type="molecule type" value="Genomic_DNA"/>
</dbReference>